<proteinExistence type="predicted"/>
<keyword evidence="3" id="KW-1185">Reference proteome</keyword>
<protein>
    <submittedName>
        <fullName evidence="2">Jg14108 protein</fullName>
    </submittedName>
</protein>
<sequence>MLSVPSVFYRPQGREEEADSVKEKFQVPESDHLTLLHLYNQWKSNNDSEVTTSSGKAFHICITLLLIKCLEGLDDAC</sequence>
<accession>A0A8S4RX59</accession>
<comment type="caution">
    <text evidence="2">The sequence shown here is derived from an EMBL/GenBank/DDBJ whole genome shotgun (WGS) entry which is preliminary data.</text>
</comment>
<evidence type="ECO:0000313" key="3">
    <source>
        <dbReference type="Proteomes" id="UP000838756"/>
    </source>
</evidence>
<evidence type="ECO:0000256" key="1">
    <source>
        <dbReference type="SAM" id="MobiDB-lite"/>
    </source>
</evidence>
<organism evidence="2 3">
    <name type="scientific">Pararge aegeria aegeria</name>
    <dbReference type="NCBI Taxonomy" id="348720"/>
    <lineage>
        <taxon>Eukaryota</taxon>
        <taxon>Metazoa</taxon>
        <taxon>Ecdysozoa</taxon>
        <taxon>Arthropoda</taxon>
        <taxon>Hexapoda</taxon>
        <taxon>Insecta</taxon>
        <taxon>Pterygota</taxon>
        <taxon>Neoptera</taxon>
        <taxon>Endopterygota</taxon>
        <taxon>Lepidoptera</taxon>
        <taxon>Glossata</taxon>
        <taxon>Ditrysia</taxon>
        <taxon>Papilionoidea</taxon>
        <taxon>Nymphalidae</taxon>
        <taxon>Satyrinae</taxon>
        <taxon>Satyrini</taxon>
        <taxon>Parargina</taxon>
        <taxon>Pararge</taxon>
    </lineage>
</organism>
<gene>
    <name evidence="2" type="primary">jg14108</name>
    <name evidence="2" type="ORF">PAEG_LOCUS19291</name>
</gene>
<feature type="compositionally biased region" description="Basic and acidic residues" evidence="1">
    <location>
        <begin position="12"/>
        <end position="21"/>
    </location>
</feature>
<dbReference type="OrthoDB" id="10253254at2759"/>
<dbReference type="AlphaFoldDB" id="A0A8S4RX59"/>
<reference evidence="2" key="1">
    <citation type="submission" date="2022-03" db="EMBL/GenBank/DDBJ databases">
        <authorList>
            <person name="Lindestad O."/>
        </authorList>
    </citation>
    <scope>NUCLEOTIDE SEQUENCE</scope>
</reference>
<evidence type="ECO:0000313" key="2">
    <source>
        <dbReference type="EMBL" id="CAH2243086.1"/>
    </source>
</evidence>
<name>A0A8S4RX59_9NEOP</name>
<dbReference type="EMBL" id="CAKXAJ010025715">
    <property type="protein sequence ID" value="CAH2243086.1"/>
    <property type="molecule type" value="Genomic_DNA"/>
</dbReference>
<dbReference type="Proteomes" id="UP000838756">
    <property type="component" value="Unassembled WGS sequence"/>
</dbReference>
<feature type="region of interest" description="Disordered" evidence="1">
    <location>
        <begin position="1"/>
        <end position="21"/>
    </location>
</feature>